<dbReference type="EMBL" id="FOCP01000005">
    <property type="protein sequence ID" value="SEM96383.1"/>
    <property type="molecule type" value="Genomic_DNA"/>
</dbReference>
<dbReference type="STRING" id="917.SAMN05216326_11036"/>
<dbReference type="GO" id="GO:0071596">
    <property type="term" value="P:ubiquitin-dependent protein catabolic process via the N-end rule pathway"/>
    <property type="evidence" value="ECO:0007669"/>
    <property type="project" value="InterPro"/>
</dbReference>
<comment type="catalytic activity">
    <reaction evidence="4">
        <text>N-terminal L-aspartyl-[protein] + L-leucyl-tRNA(Leu) = N-terminal L-leucyl-L-aspartyl-[protein] + tRNA(Leu) + H(+)</text>
        <dbReference type="Rhea" id="RHEA:50420"/>
        <dbReference type="Rhea" id="RHEA-COMP:9613"/>
        <dbReference type="Rhea" id="RHEA-COMP:9622"/>
        <dbReference type="Rhea" id="RHEA-COMP:12669"/>
        <dbReference type="Rhea" id="RHEA-COMP:12674"/>
        <dbReference type="ChEBI" id="CHEBI:15378"/>
        <dbReference type="ChEBI" id="CHEBI:64720"/>
        <dbReference type="ChEBI" id="CHEBI:78442"/>
        <dbReference type="ChEBI" id="CHEBI:78494"/>
        <dbReference type="ChEBI" id="CHEBI:133042"/>
        <dbReference type="EC" id="2.3.2.29"/>
    </reaction>
</comment>
<dbReference type="Proteomes" id="UP000199459">
    <property type="component" value="Unassembled WGS sequence"/>
</dbReference>
<dbReference type="InterPro" id="IPR030700">
    <property type="entry name" value="N-end_Aminoacyl_Trfase"/>
</dbReference>
<comment type="similarity">
    <text evidence="4">Belongs to the R-transferase family. Bpt subfamily.</text>
</comment>
<dbReference type="Pfam" id="PF04376">
    <property type="entry name" value="ATE_N"/>
    <property type="match status" value="1"/>
</dbReference>
<feature type="domain" description="N-end rule aminoacyl transferase C-terminal" evidence="6">
    <location>
        <begin position="102"/>
        <end position="223"/>
    </location>
</feature>
<organism evidence="7 8">
    <name type="scientific">Nitrosomonas marina</name>
    <dbReference type="NCBI Taxonomy" id="917"/>
    <lineage>
        <taxon>Bacteria</taxon>
        <taxon>Pseudomonadati</taxon>
        <taxon>Pseudomonadota</taxon>
        <taxon>Betaproteobacteria</taxon>
        <taxon>Nitrosomonadales</taxon>
        <taxon>Nitrosomonadaceae</taxon>
        <taxon>Nitrosomonas</taxon>
    </lineage>
</organism>
<keyword evidence="2 4" id="KW-0808">Transferase</keyword>
<dbReference type="GO" id="GO:0005737">
    <property type="term" value="C:cytoplasm"/>
    <property type="evidence" value="ECO:0007669"/>
    <property type="project" value="UniProtKB-SubCell"/>
</dbReference>
<gene>
    <name evidence="4" type="primary">bpt</name>
    <name evidence="7" type="ORF">SAMN05216325_10549</name>
</gene>
<evidence type="ECO:0000256" key="3">
    <source>
        <dbReference type="ARBA" id="ARBA00023315"/>
    </source>
</evidence>
<dbReference type="Pfam" id="PF04377">
    <property type="entry name" value="ATE_C"/>
    <property type="match status" value="1"/>
</dbReference>
<dbReference type="InterPro" id="IPR016181">
    <property type="entry name" value="Acyl_CoA_acyltransferase"/>
</dbReference>
<dbReference type="GO" id="GO:0004057">
    <property type="term" value="F:arginyl-tRNA--protein transferase activity"/>
    <property type="evidence" value="ECO:0007669"/>
    <property type="project" value="InterPro"/>
</dbReference>
<dbReference type="RefSeq" id="WP_342708020.1">
    <property type="nucleotide sequence ID" value="NZ_FOCP01000005.1"/>
</dbReference>
<dbReference type="PANTHER" id="PTHR21367:SF1">
    <property type="entry name" value="ARGINYL-TRNA--PROTEIN TRANSFERASE 1"/>
    <property type="match status" value="1"/>
</dbReference>
<dbReference type="PIRSF" id="PIRSF037208">
    <property type="entry name" value="ATE_pro_prd"/>
    <property type="match status" value="1"/>
</dbReference>
<comment type="function">
    <text evidence="4">Functions in the N-end rule pathway of protein degradation where it conjugates Leu from its aminoacyl-tRNA to the N-termini of proteins containing an N-terminal aspartate or glutamate.</text>
</comment>
<dbReference type="AlphaFoldDB" id="A0A1H8CML7"/>
<name>A0A1H8CML7_9PROT</name>
<evidence type="ECO:0000313" key="7">
    <source>
        <dbReference type="EMBL" id="SEM96383.1"/>
    </source>
</evidence>
<dbReference type="InterPro" id="IPR007471">
    <property type="entry name" value="N-end_Aminoacyl_Trfase_N"/>
</dbReference>
<evidence type="ECO:0000259" key="5">
    <source>
        <dbReference type="Pfam" id="PF04376"/>
    </source>
</evidence>
<proteinExistence type="inferred from homology"/>
<evidence type="ECO:0000259" key="6">
    <source>
        <dbReference type="Pfam" id="PF04377"/>
    </source>
</evidence>
<dbReference type="InterPro" id="IPR017138">
    <property type="entry name" value="Asp_Glu_LeuTrfase"/>
</dbReference>
<evidence type="ECO:0000256" key="2">
    <source>
        <dbReference type="ARBA" id="ARBA00022679"/>
    </source>
</evidence>
<dbReference type="PANTHER" id="PTHR21367">
    <property type="entry name" value="ARGININE-TRNA-PROTEIN TRANSFERASE 1"/>
    <property type="match status" value="1"/>
</dbReference>
<evidence type="ECO:0000256" key="1">
    <source>
        <dbReference type="ARBA" id="ARBA00022490"/>
    </source>
</evidence>
<dbReference type="EC" id="2.3.2.29" evidence="4"/>
<dbReference type="HAMAP" id="MF_00689">
    <property type="entry name" value="Bpt"/>
    <property type="match status" value="1"/>
</dbReference>
<keyword evidence="1 4" id="KW-0963">Cytoplasm</keyword>
<dbReference type="NCBIfam" id="NF002342">
    <property type="entry name" value="PRK01305.1-3"/>
    <property type="match status" value="1"/>
</dbReference>
<comment type="catalytic activity">
    <reaction evidence="4">
        <text>N-terminal L-glutamyl-[protein] + L-leucyl-tRNA(Leu) = N-terminal L-leucyl-L-glutamyl-[protein] + tRNA(Leu) + H(+)</text>
        <dbReference type="Rhea" id="RHEA:50412"/>
        <dbReference type="Rhea" id="RHEA-COMP:9613"/>
        <dbReference type="Rhea" id="RHEA-COMP:9622"/>
        <dbReference type="Rhea" id="RHEA-COMP:12664"/>
        <dbReference type="Rhea" id="RHEA-COMP:12668"/>
        <dbReference type="ChEBI" id="CHEBI:15378"/>
        <dbReference type="ChEBI" id="CHEBI:64721"/>
        <dbReference type="ChEBI" id="CHEBI:78442"/>
        <dbReference type="ChEBI" id="CHEBI:78494"/>
        <dbReference type="ChEBI" id="CHEBI:133041"/>
        <dbReference type="EC" id="2.3.2.29"/>
    </reaction>
</comment>
<evidence type="ECO:0000313" key="8">
    <source>
        <dbReference type="Proteomes" id="UP000199459"/>
    </source>
</evidence>
<dbReference type="NCBIfam" id="NF002341">
    <property type="entry name" value="PRK01305.1-1"/>
    <property type="match status" value="1"/>
</dbReference>
<sequence>MKTLKYHTTHPYPCGYLPDKMARSEVVAPEYQIDATTYGRLLKQGYRRSGHFIYRPQCEHCRACLSVRIKVDTFIPSRSQRRSWKRHHCMTTQQHQLHYKKEHFLLYQRYQNARHVDGNLDHDKREQYRNFLLQSHVNSRLISFYDMEQLRIISFIDLLPDGLSAVYTFYDPDVSQASYGTYSILWQIQQCRTLGLPYLYLGYWIKKHEKMDYKANFQPLEILIGNQWMPFEQVIDDL</sequence>
<dbReference type="GO" id="GO:0008914">
    <property type="term" value="F:leucyl-tRNA--protein transferase activity"/>
    <property type="evidence" value="ECO:0007669"/>
    <property type="project" value="UniProtKB-UniRule"/>
</dbReference>
<feature type="domain" description="N-end aminoacyl transferase N-terminal" evidence="5">
    <location>
        <begin position="12"/>
        <end position="82"/>
    </location>
</feature>
<dbReference type="SUPFAM" id="SSF55729">
    <property type="entry name" value="Acyl-CoA N-acyltransferases (Nat)"/>
    <property type="match status" value="1"/>
</dbReference>
<reference evidence="7 8" key="1">
    <citation type="submission" date="2016-10" db="EMBL/GenBank/DDBJ databases">
        <authorList>
            <person name="de Groot N.N."/>
        </authorList>
    </citation>
    <scope>NUCLEOTIDE SEQUENCE [LARGE SCALE GENOMIC DNA]</scope>
    <source>
        <strain evidence="7 8">Nm22</strain>
    </source>
</reference>
<dbReference type="InterPro" id="IPR007472">
    <property type="entry name" value="N-end_Aminoacyl_Trfase_C"/>
</dbReference>
<accession>A0A1H8CML7</accession>
<protein>
    <recommendedName>
        <fullName evidence="4">Aspartate/glutamate leucyltransferase</fullName>
        <ecNumber evidence="4">2.3.2.29</ecNumber>
    </recommendedName>
</protein>
<dbReference type="NCBIfam" id="NF002346">
    <property type="entry name" value="PRK01305.2-3"/>
    <property type="match status" value="1"/>
</dbReference>
<comment type="subcellular location">
    <subcellularLocation>
        <location evidence="4">Cytoplasm</location>
    </subcellularLocation>
</comment>
<keyword evidence="3 4" id="KW-0012">Acyltransferase</keyword>
<evidence type="ECO:0000256" key="4">
    <source>
        <dbReference type="HAMAP-Rule" id="MF_00689"/>
    </source>
</evidence>